<dbReference type="GO" id="GO:0016740">
    <property type="term" value="F:transferase activity"/>
    <property type="evidence" value="ECO:0007669"/>
    <property type="project" value="UniProtKB-KW"/>
</dbReference>
<protein>
    <submittedName>
        <fullName evidence="2">3-phosphoshikimate 1-carboxyvinyltransferase</fullName>
    </submittedName>
</protein>
<dbReference type="Proteomes" id="UP000176037">
    <property type="component" value="Unassembled WGS sequence"/>
</dbReference>
<dbReference type="AlphaFoldDB" id="A0A1E8FD73"/>
<reference evidence="2 3" key="1">
    <citation type="submission" date="2016-09" db="EMBL/GenBank/DDBJ databases">
        <title>Alteromonas lipolytica, a new species isolated from sea water.</title>
        <authorList>
            <person name="Wu Y.-H."/>
            <person name="Cheng H."/>
            <person name="Xu X.-W."/>
        </authorList>
    </citation>
    <scope>NUCLEOTIDE SEQUENCE [LARGE SCALE GENOMIC DNA]</scope>
    <source>
        <strain evidence="2 3">JW12</strain>
    </source>
</reference>
<sequence>MVESNKANSAQDPALKSLLERMPPEVANSFTEEQLSHLHSALGARSWKKHSLDIRSTFPIPFAKSRVYFVLLMGRNRRELTRREKQISAITFALFVAVFIGFSTLFGLLVLYLIKSALGIDIFKGYSFGVWKWFKELWK</sequence>
<keyword evidence="2" id="KW-0808">Transferase</keyword>
<dbReference type="STRING" id="1856405.BFC17_20100"/>
<keyword evidence="1" id="KW-0812">Transmembrane</keyword>
<accession>A0A1E8FD73</accession>
<keyword evidence="3" id="KW-1185">Reference proteome</keyword>
<evidence type="ECO:0000313" key="3">
    <source>
        <dbReference type="Proteomes" id="UP000176037"/>
    </source>
</evidence>
<organism evidence="2 3">
    <name type="scientific">Alteromonas lipolytica</name>
    <dbReference type="NCBI Taxonomy" id="1856405"/>
    <lineage>
        <taxon>Bacteria</taxon>
        <taxon>Pseudomonadati</taxon>
        <taxon>Pseudomonadota</taxon>
        <taxon>Gammaproteobacteria</taxon>
        <taxon>Alteromonadales</taxon>
        <taxon>Alteromonadaceae</taxon>
        <taxon>Alteromonas/Salinimonas group</taxon>
        <taxon>Alteromonas</taxon>
    </lineage>
</organism>
<evidence type="ECO:0000313" key="2">
    <source>
        <dbReference type="EMBL" id="OFI33871.1"/>
    </source>
</evidence>
<feature type="transmembrane region" description="Helical" evidence="1">
    <location>
        <begin position="87"/>
        <end position="114"/>
    </location>
</feature>
<gene>
    <name evidence="2" type="ORF">BFC17_20100</name>
</gene>
<name>A0A1E8FD73_9ALTE</name>
<dbReference type="RefSeq" id="WP_070176798.1">
    <property type="nucleotide sequence ID" value="NZ_BMJR01000003.1"/>
</dbReference>
<keyword evidence="1" id="KW-1133">Transmembrane helix</keyword>
<comment type="caution">
    <text evidence="2">The sequence shown here is derived from an EMBL/GenBank/DDBJ whole genome shotgun (WGS) entry which is preliminary data.</text>
</comment>
<dbReference type="OrthoDB" id="6264467at2"/>
<evidence type="ECO:0000256" key="1">
    <source>
        <dbReference type="SAM" id="Phobius"/>
    </source>
</evidence>
<dbReference type="EMBL" id="MJIC01000014">
    <property type="protein sequence ID" value="OFI33871.1"/>
    <property type="molecule type" value="Genomic_DNA"/>
</dbReference>
<proteinExistence type="predicted"/>
<keyword evidence="1" id="KW-0472">Membrane</keyword>